<evidence type="ECO:0000313" key="10">
    <source>
        <dbReference type="EMBL" id="OGK28700.1"/>
    </source>
</evidence>
<dbReference type="CDD" id="cd13123">
    <property type="entry name" value="MATE_MurJ_like"/>
    <property type="match status" value="1"/>
</dbReference>
<evidence type="ECO:0000313" key="11">
    <source>
        <dbReference type="Proteomes" id="UP000177027"/>
    </source>
</evidence>
<feature type="transmembrane region" description="Helical" evidence="9">
    <location>
        <begin position="65"/>
        <end position="84"/>
    </location>
</feature>
<keyword evidence="4 8" id="KW-0133">Cell shape</keyword>
<dbReference type="NCBIfam" id="TIGR01695">
    <property type="entry name" value="murJ_mviN"/>
    <property type="match status" value="1"/>
</dbReference>
<dbReference type="InterPro" id="IPR051050">
    <property type="entry name" value="Lipid_II_flippase_MurJ/MviN"/>
</dbReference>
<feature type="transmembrane region" description="Helical" evidence="9">
    <location>
        <begin position="391"/>
        <end position="413"/>
    </location>
</feature>
<dbReference type="InterPro" id="IPR004268">
    <property type="entry name" value="MurJ"/>
</dbReference>
<feature type="transmembrane region" description="Helical" evidence="9">
    <location>
        <begin position="20"/>
        <end position="39"/>
    </location>
</feature>
<dbReference type="GO" id="GO:0005886">
    <property type="term" value="C:plasma membrane"/>
    <property type="evidence" value="ECO:0007669"/>
    <property type="project" value="UniProtKB-SubCell"/>
</dbReference>
<dbReference type="Proteomes" id="UP000177027">
    <property type="component" value="Unassembled WGS sequence"/>
</dbReference>
<name>A0A1F7HBK6_9BACT</name>
<comment type="subcellular location">
    <subcellularLocation>
        <location evidence="1">Cell membrane</location>
        <topology evidence="1">Multi-pass membrane protein</topology>
    </subcellularLocation>
</comment>
<reference evidence="10 11" key="1">
    <citation type="journal article" date="2016" name="Nat. Commun.">
        <title>Thousands of microbial genomes shed light on interconnected biogeochemical processes in an aquifer system.</title>
        <authorList>
            <person name="Anantharaman K."/>
            <person name="Brown C.T."/>
            <person name="Hug L.A."/>
            <person name="Sharon I."/>
            <person name="Castelle C.J."/>
            <person name="Probst A.J."/>
            <person name="Thomas B.C."/>
            <person name="Singh A."/>
            <person name="Wilkins M.J."/>
            <person name="Karaoz U."/>
            <person name="Brodie E.L."/>
            <person name="Williams K.H."/>
            <person name="Hubbard S.S."/>
            <person name="Banfield J.F."/>
        </authorList>
    </citation>
    <scope>NUCLEOTIDE SEQUENCE [LARGE SCALE GENOMIC DNA]</scope>
</reference>
<feature type="transmembrane region" description="Helical" evidence="9">
    <location>
        <begin position="138"/>
        <end position="156"/>
    </location>
</feature>
<organism evidence="10 11">
    <name type="scientific">Candidatus Roizmanbacteria bacterium RIFCSPHIGHO2_02_FULL_40_9</name>
    <dbReference type="NCBI Taxonomy" id="1802042"/>
    <lineage>
        <taxon>Bacteria</taxon>
        <taxon>Candidatus Roizmaniibacteriota</taxon>
    </lineage>
</organism>
<dbReference type="GO" id="GO:0009252">
    <property type="term" value="P:peptidoglycan biosynthetic process"/>
    <property type="evidence" value="ECO:0007669"/>
    <property type="project" value="UniProtKB-UniRule"/>
</dbReference>
<evidence type="ECO:0000256" key="9">
    <source>
        <dbReference type="SAM" id="Phobius"/>
    </source>
</evidence>
<feature type="transmembrane region" description="Helical" evidence="9">
    <location>
        <begin position="242"/>
        <end position="262"/>
    </location>
</feature>
<keyword evidence="8" id="KW-0961">Cell wall biogenesis/degradation</keyword>
<keyword evidence="5 8" id="KW-0573">Peptidoglycan synthesis</keyword>
<dbReference type="Pfam" id="PF03023">
    <property type="entry name" value="MurJ"/>
    <property type="match status" value="1"/>
</dbReference>
<feature type="transmembrane region" description="Helical" evidence="9">
    <location>
        <begin position="282"/>
        <end position="302"/>
    </location>
</feature>
<evidence type="ECO:0000256" key="4">
    <source>
        <dbReference type="ARBA" id="ARBA00022960"/>
    </source>
</evidence>
<dbReference type="PRINTS" id="PR01806">
    <property type="entry name" value="VIRFACTRMVIN"/>
</dbReference>
<dbReference type="GO" id="GO:0071555">
    <property type="term" value="P:cell wall organization"/>
    <property type="evidence" value="ECO:0007669"/>
    <property type="project" value="UniProtKB-UniRule"/>
</dbReference>
<feature type="transmembrane region" description="Helical" evidence="9">
    <location>
        <begin position="196"/>
        <end position="221"/>
    </location>
</feature>
<keyword evidence="7 8" id="KW-0472">Membrane</keyword>
<dbReference type="GO" id="GO:0034204">
    <property type="term" value="P:lipid translocation"/>
    <property type="evidence" value="ECO:0007669"/>
    <property type="project" value="TreeGrafter"/>
</dbReference>
<feature type="transmembrane region" description="Helical" evidence="9">
    <location>
        <begin position="488"/>
        <end position="512"/>
    </location>
</feature>
<evidence type="ECO:0000256" key="7">
    <source>
        <dbReference type="ARBA" id="ARBA00023136"/>
    </source>
</evidence>
<feature type="transmembrane region" description="Helical" evidence="9">
    <location>
        <begin position="96"/>
        <end position="118"/>
    </location>
</feature>
<dbReference type="PIRSF" id="PIRSF002869">
    <property type="entry name" value="MviN"/>
    <property type="match status" value="1"/>
</dbReference>
<comment type="similarity">
    <text evidence="8">Belongs to the MurJ/MviN family.</text>
</comment>
<evidence type="ECO:0000256" key="6">
    <source>
        <dbReference type="ARBA" id="ARBA00022989"/>
    </source>
</evidence>
<comment type="caution">
    <text evidence="10">The sequence shown here is derived from an EMBL/GenBank/DDBJ whole genome shotgun (WGS) entry which is preliminary data.</text>
</comment>
<feature type="transmembrane region" description="Helical" evidence="9">
    <location>
        <begin position="457"/>
        <end position="476"/>
    </location>
</feature>
<feature type="transmembrane region" description="Helical" evidence="9">
    <location>
        <begin position="358"/>
        <end position="379"/>
    </location>
</feature>
<evidence type="ECO:0000256" key="8">
    <source>
        <dbReference type="PIRNR" id="PIRNR002869"/>
    </source>
</evidence>
<dbReference type="GO" id="GO:0015648">
    <property type="term" value="F:lipid-linked peptidoglycan transporter activity"/>
    <property type="evidence" value="ECO:0007669"/>
    <property type="project" value="UniProtKB-UniRule"/>
</dbReference>
<sequence>MENFFNNTKKLIFQRQKDILSSAIILSAMIIISRLFGFVRYRTFATYFTKEELDIFFAAFRIPDFVFEILITGALSSAFIPIFIKYKRNEETVEENISSIMNFIFIGMIIIMSVAFIAAEPISRIIAPGFSPEDIKQVAMLSRILILSQLPFLIAGNLLSGVAQANKIFFITAIAPVVYNVGIILGTIFFSHQYWLYGPAIGVTIGAFLFFLVQLPVMYIVHFSYKLRSFKRNILKEFITLFIPRMLSVLTNQIDLTIDLILATLRGPGSYTIFYFSQHLQLFPVSFVGMAFGQAALPYVSNLFKEEKFHAVRKLFVDSILQLLYLSIPLSIFFIFARTPIVRIVFGGRKFDWIGTNLTAMTVSIFALSVPIHSIFYFITRSFYACHDTKTPFIINFFSVAVNAVLSIIFIVFMELPVWSLALSFSISIVINVALLLRAFHKKIGGFDVFKLIKNSIKIYIAAFLASIGPYVMLKVFDPLVIDTARTINVFILMGIIFGAYCISYLFFSWLFTIEEIYILGRLFSQINEFKRRIEEVYTESG</sequence>
<keyword evidence="2 8" id="KW-1003">Cell membrane</keyword>
<gene>
    <name evidence="10" type="ORF">A3D06_01310</name>
</gene>
<evidence type="ECO:0000256" key="5">
    <source>
        <dbReference type="ARBA" id="ARBA00022984"/>
    </source>
</evidence>
<feature type="transmembrane region" description="Helical" evidence="9">
    <location>
        <begin position="323"/>
        <end position="346"/>
    </location>
</feature>
<keyword evidence="8" id="KW-0813">Transport</keyword>
<protein>
    <recommendedName>
        <fullName evidence="8">Lipid II flippase</fullName>
    </recommendedName>
</protein>
<feature type="transmembrane region" description="Helical" evidence="9">
    <location>
        <begin position="419"/>
        <end position="437"/>
    </location>
</feature>
<dbReference type="PANTHER" id="PTHR47019">
    <property type="entry name" value="LIPID II FLIPPASE MURJ"/>
    <property type="match status" value="1"/>
</dbReference>
<evidence type="ECO:0000256" key="2">
    <source>
        <dbReference type="ARBA" id="ARBA00022475"/>
    </source>
</evidence>
<evidence type="ECO:0000256" key="3">
    <source>
        <dbReference type="ARBA" id="ARBA00022692"/>
    </source>
</evidence>
<feature type="transmembrane region" description="Helical" evidence="9">
    <location>
        <begin position="168"/>
        <end position="190"/>
    </location>
</feature>
<dbReference type="GO" id="GO:0008360">
    <property type="term" value="P:regulation of cell shape"/>
    <property type="evidence" value="ECO:0007669"/>
    <property type="project" value="UniProtKB-UniRule"/>
</dbReference>
<keyword evidence="6 9" id="KW-1133">Transmembrane helix</keyword>
<dbReference type="AlphaFoldDB" id="A0A1F7HBK6"/>
<proteinExistence type="inferred from homology"/>
<dbReference type="EMBL" id="MFZS01000032">
    <property type="protein sequence ID" value="OGK28700.1"/>
    <property type="molecule type" value="Genomic_DNA"/>
</dbReference>
<accession>A0A1F7HBK6</accession>
<evidence type="ECO:0000256" key="1">
    <source>
        <dbReference type="ARBA" id="ARBA00004651"/>
    </source>
</evidence>
<dbReference type="PANTHER" id="PTHR47019:SF1">
    <property type="entry name" value="LIPID II FLIPPASE MURJ"/>
    <property type="match status" value="1"/>
</dbReference>
<comment type="function">
    <text evidence="8">Involved in peptidoglycan biosynthesis. Transports lipid-linked peptidoglycan precursors from the inner to the outer leaflet of the cytoplasmic membrane.</text>
</comment>
<keyword evidence="3 9" id="KW-0812">Transmembrane</keyword>